<keyword evidence="2" id="KW-1185">Reference proteome</keyword>
<protein>
    <recommendedName>
        <fullName evidence="3">Lipoprotein</fullName>
    </recommendedName>
</protein>
<organism evidence="1 2">
    <name type="scientific">Lacibacter sediminis</name>
    <dbReference type="NCBI Taxonomy" id="2760713"/>
    <lineage>
        <taxon>Bacteria</taxon>
        <taxon>Pseudomonadati</taxon>
        <taxon>Bacteroidota</taxon>
        <taxon>Chitinophagia</taxon>
        <taxon>Chitinophagales</taxon>
        <taxon>Chitinophagaceae</taxon>
        <taxon>Lacibacter</taxon>
    </lineage>
</organism>
<dbReference type="AlphaFoldDB" id="A0A7G5XKN6"/>
<name>A0A7G5XKN6_9BACT</name>
<dbReference type="Proteomes" id="UP000515344">
    <property type="component" value="Chromosome"/>
</dbReference>
<evidence type="ECO:0008006" key="3">
    <source>
        <dbReference type="Google" id="ProtNLM"/>
    </source>
</evidence>
<gene>
    <name evidence="1" type="ORF">H4075_07610</name>
</gene>
<evidence type="ECO:0000313" key="2">
    <source>
        <dbReference type="Proteomes" id="UP000515344"/>
    </source>
</evidence>
<evidence type="ECO:0000313" key="1">
    <source>
        <dbReference type="EMBL" id="QNA46039.1"/>
    </source>
</evidence>
<dbReference type="EMBL" id="CP060007">
    <property type="protein sequence ID" value="QNA46039.1"/>
    <property type="molecule type" value="Genomic_DNA"/>
</dbReference>
<reference evidence="2" key="1">
    <citation type="submission" date="2020-08" db="EMBL/GenBank/DDBJ databases">
        <title>Lacibacter sp. S13-6-6 genome sequencing.</title>
        <authorList>
            <person name="Jin L."/>
        </authorList>
    </citation>
    <scope>NUCLEOTIDE SEQUENCE [LARGE SCALE GENOMIC DNA]</scope>
    <source>
        <strain evidence="2">S13-6-6</strain>
    </source>
</reference>
<accession>A0A7G5XKN6</accession>
<dbReference type="RefSeq" id="WP_182805616.1">
    <property type="nucleotide sequence ID" value="NZ_CP060007.1"/>
</dbReference>
<proteinExistence type="predicted"/>
<dbReference type="KEGG" id="lacs:H4075_07610"/>
<dbReference type="PROSITE" id="PS51257">
    <property type="entry name" value="PROKAR_LIPOPROTEIN"/>
    <property type="match status" value="1"/>
</dbReference>
<sequence>MQKVMYSFLLIIVLQACNSVPKIAVSDSSLHTAEGLTVKGRNGFFIKQKLSFGEYRTTAVNRSWTKGSSWGFRVPVPNDWVERLNIDFVRRKQTVRFSLVDQAGHQSEVTAFSKVRWHDLSIGNNPNSIVNIIGDIMQIGDGGVNTYAVRIIPAKNAVPWEMIIDNNAAQRNAKTYTGLLAKSKTEYYIVAPVYKLLNKQGNAVNLPFGGSVGFEFRNQEGQTVAAVSLMERGTVYFGQVSAEEKFLLANAAAALLLQQQLD</sequence>